<organism evidence="2 3">
    <name type="scientific">Williamsia phyllosphaerae</name>
    <dbReference type="NCBI Taxonomy" id="885042"/>
    <lineage>
        <taxon>Bacteria</taxon>
        <taxon>Bacillati</taxon>
        <taxon>Actinomycetota</taxon>
        <taxon>Actinomycetes</taxon>
        <taxon>Mycobacteriales</taxon>
        <taxon>Nocardiaceae</taxon>
        <taxon>Williamsia</taxon>
    </lineage>
</organism>
<feature type="transmembrane region" description="Helical" evidence="1">
    <location>
        <begin position="199"/>
        <end position="223"/>
    </location>
</feature>
<proteinExistence type="predicted"/>
<accession>A0ABQ1V7M4</accession>
<comment type="caution">
    <text evidence="2">The sequence shown here is derived from an EMBL/GenBank/DDBJ whole genome shotgun (WGS) entry which is preliminary data.</text>
</comment>
<reference evidence="3" key="1">
    <citation type="journal article" date="2019" name="Int. J. Syst. Evol. Microbiol.">
        <title>The Global Catalogue of Microorganisms (GCM) 10K type strain sequencing project: providing services to taxonomists for standard genome sequencing and annotation.</title>
        <authorList>
            <consortium name="The Broad Institute Genomics Platform"/>
            <consortium name="The Broad Institute Genome Sequencing Center for Infectious Disease"/>
            <person name="Wu L."/>
            <person name="Ma J."/>
        </authorList>
    </citation>
    <scope>NUCLEOTIDE SEQUENCE [LARGE SCALE GENOMIC DNA]</scope>
    <source>
        <strain evidence="3">CCM 7855</strain>
    </source>
</reference>
<dbReference type="Proteomes" id="UP000632454">
    <property type="component" value="Unassembled WGS sequence"/>
</dbReference>
<gene>
    <name evidence="2" type="ORF">GCM10007298_40710</name>
</gene>
<dbReference type="InterPro" id="IPR037185">
    <property type="entry name" value="EmrE-like"/>
</dbReference>
<keyword evidence="1" id="KW-1133">Transmembrane helix</keyword>
<dbReference type="SUPFAM" id="SSF103481">
    <property type="entry name" value="Multidrug resistance efflux transporter EmrE"/>
    <property type="match status" value="2"/>
</dbReference>
<feature type="transmembrane region" description="Helical" evidence="1">
    <location>
        <begin position="174"/>
        <end position="193"/>
    </location>
</feature>
<feature type="transmembrane region" description="Helical" evidence="1">
    <location>
        <begin position="107"/>
        <end position="124"/>
    </location>
</feature>
<feature type="transmembrane region" description="Helical" evidence="1">
    <location>
        <begin position="235"/>
        <end position="255"/>
    </location>
</feature>
<dbReference type="EMBL" id="BMCS01000003">
    <property type="protein sequence ID" value="GGF40844.1"/>
    <property type="molecule type" value="Genomic_DNA"/>
</dbReference>
<feature type="transmembrane region" description="Helical" evidence="1">
    <location>
        <begin position="57"/>
        <end position="77"/>
    </location>
</feature>
<sequence length="294" mass="29308">MLFVVSAVCQYLGAGIAVPLFDHTDPAVIAWLRTVTGGIVLVAITRPVWVVRDRRRLLRATMFGLVTTGMNVAFYVAISDIDLGVAVAIEFIGPTAVAAVSTRGPRGVAAIVAVVAGVVLASGASPSGSVFGVSFAILAGVLWAGYIVLGARVSGATATELGGPRRWRTGVEDLGVGLAVAGLVSAPVVLGVSEITGSAGLSIGVVAAVAAVGVLSSVIPYVLDQVVLTRIGRGRFALMLALLPATAVLVGAVVLAQVPTITELAGIALVIVAITLSAGSDRADGTGSAPAVPG</sequence>
<feature type="transmembrane region" description="Helical" evidence="1">
    <location>
        <begin position="130"/>
        <end position="153"/>
    </location>
</feature>
<evidence type="ECO:0000313" key="2">
    <source>
        <dbReference type="EMBL" id="GGF40844.1"/>
    </source>
</evidence>
<name>A0ABQ1V7M4_9NOCA</name>
<feature type="transmembrane region" description="Helical" evidence="1">
    <location>
        <begin position="83"/>
        <end position="100"/>
    </location>
</feature>
<protein>
    <submittedName>
        <fullName evidence="2">Permease</fullName>
    </submittedName>
</protein>
<keyword evidence="1" id="KW-0472">Membrane</keyword>
<keyword evidence="1" id="KW-0812">Transmembrane</keyword>
<keyword evidence="3" id="KW-1185">Reference proteome</keyword>
<evidence type="ECO:0000256" key="1">
    <source>
        <dbReference type="SAM" id="Phobius"/>
    </source>
</evidence>
<evidence type="ECO:0000313" key="3">
    <source>
        <dbReference type="Proteomes" id="UP000632454"/>
    </source>
</evidence>
<feature type="transmembrane region" description="Helical" evidence="1">
    <location>
        <begin position="27"/>
        <end position="45"/>
    </location>
</feature>